<gene>
    <name evidence="1" type="ORF">MSTE_01809</name>
</gene>
<name>A0A1Z4EVX4_9MYCO</name>
<proteinExistence type="predicted"/>
<keyword evidence="2" id="KW-1185">Reference proteome</keyword>
<evidence type="ECO:0000313" key="2">
    <source>
        <dbReference type="Proteomes" id="UP000217954"/>
    </source>
</evidence>
<evidence type="ECO:0000313" key="1">
    <source>
        <dbReference type="EMBL" id="BAX97126.1"/>
    </source>
</evidence>
<dbReference type="KEGG" id="mste:MSTE_01809"/>
<dbReference type="AlphaFoldDB" id="A0A1Z4EVX4"/>
<protein>
    <submittedName>
        <fullName evidence="1">Uncharacterized protein</fullName>
    </submittedName>
</protein>
<dbReference type="OrthoDB" id="4747716at2"/>
<organism evidence="1 2">
    <name type="scientific">[Mycobacterium] stephanolepidis</name>
    <dbReference type="NCBI Taxonomy" id="1520670"/>
    <lineage>
        <taxon>Bacteria</taxon>
        <taxon>Bacillati</taxon>
        <taxon>Actinomycetota</taxon>
        <taxon>Actinomycetes</taxon>
        <taxon>Mycobacteriales</taxon>
        <taxon>Mycobacteriaceae</taxon>
        <taxon>Mycobacteroides</taxon>
    </lineage>
</organism>
<dbReference type="Proteomes" id="UP000217954">
    <property type="component" value="Chromosome"/>
</dbReference>
<reference evidence="2" key="1">
    <citation type="journal article" date="2017" name="Genome Announc.">
        <title>Complete Genome Sequence of Mycobacterium stephanolepidis.</title>
        <authorList>
            <person name="Fukano H."/>
            <person name="Yoshida M."/>
            <person name="Katayama Y."/>
            <person name="Omatsu T."/>
            <person name="Mizutani T."/>
            <person name="Kurata O."/>
            <person name="Wada S."/>
            <person name="Hoshino Y."/>
        </authorList>
    </citation>
    <scope>NUCLEOTIDE SEQUENCE [LARGE SCALE GENOMIC DNA]</scope>
    <source>
        <strain evidence="2">NJB0901</strain>
    </source>
</reference>
<dbReference type="EMBL" id="AP018165">
    <property type="protein sequence ID" value="BAX97126.1"/>
    <property type="molecule type" value="Genomic_DNA"/>
</dbReference>
<accession>A0A1Z4EVX4</accession>
<dbReference type="RefSeq" id="WP_096500562.1">
    <property type="nucleotide sequence ID" value="NZ_AP018165.1"/>
</dbReference>
<sequence length="97" mass="11066">MSHPTPDPDIRAAILNALTDEYQPWAAVRRRIPGSDETLTAVLHEMFEDYRLTLMKISGSPIVRLVSDLDLMGAAAERDRLRQMGWPRSRCREFLAV</sequence>
<reference evidence="1 2" key="2">
    <citation type="journal article" date="2017" name="Int. J. Syst. Evol. Microbiol.">
        <title>Mycobacterium stephanolepidis sp. nov., a rapidly growing species related to Mycobacterium chelonae, isolated from marine teleost fish, Stephanolepis cirrhifer.</title>
        <authorList>
            <person name="Fukano H."/>
            <person name="Wada S."/>
            <person name="Kurata O."/>
            <person name="Katayama K."/>
            <person name="Fujiwara N."/>
            <person name="Hoshino Y."/>
        </authorList>
    </citation>
    <scope>NUCLEOTIDE SEQUENCE [LARGE SCALE GENOMIC DNA]</scope>
    <source>
        <strain evidence="1 2">NJB0901</strain>
    </source>
</reference>